<evidence type="ECO:0000313" key="2">
    <source>
        <dbReference type="Proteomes" id="UP000215914"/>
    </source>
</evidence>
<organism evidence="1 2">
    <name type="scientific">Helianthus annuus</name>
    <name type="common">Common sunflower</name>
    <dbReference type="NCBI Taxonomy" id="4232"/>
    <lineage>
        <taxon>Eukaryota</taxon>
        <taxon>Viridiplantae</taxon>
        <taxon>Streptophyta</taxon>
        <taxon>Embryophyta</taxon>
        <taxon>Tracheophyta</taxon>
        <taxon>Spermatophyta</taxon>
        <taxon>Magnoliopsida</taxon>
        <taxon>eudicotyledons</taxon>
        <taxon>Gunneridae</taxon>
        <taxon>Pentapetalae</taxon>
        <taxon>asterids</taxon>
        <taxon>campanulids</taxon>
        <taxon>Asterales</taxon>
        <taxon>Asteraceae</taxon>
        <taxon>Asteroideae</taxon>
        <taxon>Heliantheae alliance</taxon>
        <taxon>Heliantheae</taxon>
        <taxon>Helianthus</taxon>
    </lineage>
</organism>
<dbReference type="EMBL" id="MNCJ02000327">
    <property type="protein sequence ID" value="KAF5779047.1"/>
    <property type="molecule type" value="Genomic_DNA"/>
</dbReference>
<reference evidence="1" key="1">
    <citation type="journal article" date="2017" name="Nature">
        <title>The sunflower genome provides insights into oil metabolism, flowering and Asterid evolution.</title>
        <authorList>
            <person name="Badouin H."/>
            <person name="Gouzy J."/>
            <person name="Grassa C.J."/>
            <person name="Murat F."/>
            <person name="Staton S.E."/>
            <person name="Cottret L."/>
            <person name="Lelandais-Briere C."/>
            <person name="Owens G.L."/>
            <person name="Carrere S."/>
            <person name="Mayjonade B."/>
            <person name="Legrand L."/>
            <person name="Gill N."/>
            <person name="Kane N.C."/>
            <person name="Bowers J.E."/>
            <person name="Hubner S."/>
            <person name="Bellec A."/>
            <person name="Berard A."/>
            <person name="Berges H."/>
            <person name="Blanchet N."/>
            <person name="Boniface M.C."/>
            <person name="Brunel D."/>
            <person name="Catrice O."/>
            <person name="Chaidir N."/>
            <person name="Claudel C."/>
            <person name="Donnadieu C."/>
            <person name="Faraut T."/>
            <person name="Fievet G."/>
            <person name="Helmstetter N."/>
            <person name="King M."/>
            <person name="Knapp S.J."/>
            <person name="Lai Z."/>
            <person name="Le Paslier M.C."/>
            <person name="Lippi Y."/>
            <person name="Lorenzon L."/>
            <person name="Mandel J.R."/>
            <person name="Marage G."/>
            <person name="Marchand G."/>
            <person name="Marquand E."/>
            <person name="Bret-Mestries E."/>
            <person name="Morien E."/>
            <person name="Nambeesan S."/>
            <person name="Nguyen T."/>
            <person name="Pegot-Espagnet P."/>
            <person name="Pouilly N."/>
            <person name="Raftis F."/>
            <person name="Sallet E."/>
            <person name="Schiex T."/>
            <person name="Thomas J."/>
            <person name="Vandecasteele C."/>
            <person name="Vares D."/>
            <person name="Vear F."/>
            <person name="Vautrin S."/>
            <person name="Crespi M."/>
            <person name="Mangin B."/>
            <person name="Burke J.M."/>
            <person name="Salse J."/>
            <person name="Munos S."/>
            <person name="Vincourt P."/>
            <person name="Rieseberg L.H."/>
            <person name="Langlade N.B."/>
        </authorList>
    </citation>
    <scope>NUCLEOTIDE SEQUENCE</scope>
    <source>
        <tissue evidence="1">Leaves</tissue>
    </source>
</reference>
<dbReference type="Gramene" id="mRNA:HanXRQr2_Chr12g0554751">
    <property type="protein sequence ID" value="CDS:HanXRQr2_Chr12g0554751.1"/>
    <property type="gene ID" value="HanXRQr2_Chr12g0554751"/>
</dbReference>
<keyword evidence="2" id="KW-1185">Reference proteome</keyword>
<sequence>MQVALHVQHEKVLPEQPEICLLLYETTQLGAPLATGASSRIPCVSHTSNLPVLASHPSKHLYIHDTRDVDNNTF</sequence>
<dbReference type="Proteomes" id="UP000215914">
    <property type="component" value="Unassembled WGS sequence"/>
</dbReference>
<proteinExistence type="predicted"/>
<reference evidence="1" key="2">
    <citation type="submission" date="2020-06" db="EMBL/GenBank/DDBJ databases">
        <title>Helianthus annuus Genome sequencing and assembly Release 2.</title>
        <authorList>
            <person name="Gouzy J."/>
            <person name="Langlade N."/>
            <person name="Munos S."/>
        </authorList>
    </citation>
    <scope>NUCLEOTIDE SEQUENCE</scope>
    <source>
        <tissue evidence="1">Leaves</tissue>
    </source>
</reference>
<accession>A0A9K3MX63</accession>
<evidence type="ECO:0000313" key="1">
    <source>
        <dbReference type="EMBL" id="KAF5779047.1"/>
    </source>
</evidence>
<name>A0A9K3MX63_HELAN</name>
<protein>
    <submittedName>
        <fullName evidence="1">Uncharacterized protein</fullName>
    </submittedName>
</protein>
<gene>
    <name evidence="1" type="ORF">HanXRQr2_Chr12g0554751</name>
</gene>
<dbReference type="AlphaFoldDB" id="A0A9K3MX63"/>
<comment type="caution">
    <text evidence="1">The sequence shown here is derived from an EMBL/GenBank/DDBJ whole genome shotgun (WGS) entry which is preliminary data.</text>
</comment>